<dbReference type="Proteomes" id="UP000001803">
    <property type="component" value="Chromosome"/>
</dbReference>
<keyword evidence="9" id="KW-1185">Reference proteome</keyword>
<keyword evidence="5" id="KW-0949">S-adenosyl-L-methionine</keyword>
<dbReference type="AlphaFoldDB" id="A0A3B6V9P7"/>
<dbReference type="GO" id="GO:0009307">
    <property type="term" value="P:DNA restriction-modification system"/>
    <property type="evidence" value="ECO:0007669"/>
    <property type="project" value="UniProtKB-KW"/>
</dbReference>
<protein>
    <recommendedName>
        <fullName evidence="2">site-specific DNA-methyltransferase (cytosine-N(4)-specific)</fullName>
        <ecNumber evidence="2">2.1.1.113</ecNumber>
    </recommendedName>
</protein>
<evidence type="ECO:0000256" key="7">
    <source>
        <dbReference type="ARBA" id="ARBA00049120"/>
    </source>
</evidence>
<dbReference type="GO" id="GO:0015667">
    <property type="term" value="F:site-specific DNA-methyltransferase (cytosine-N4-specific) activity"/>
    <property type="evidence" value="ECO:0007669"/>
    <property type="project" value="UniProtKB-EC"/>
</dbReference>
<evidence type="ECO:0000256" key="2">
    <source>
        <dbReference type="ARBA" id="ARBA00012185"/>
    </source>
</evidence>
<comment type="similarity">
    <text evidence="1">Belongs to the N(4)/N(6)-methyltransferase family. N(4) subfamily.</text>
</comment>
<dbReference type="STRING" id="565034.BHWA1_01720"/>
<keyword evidence="3 8" id="KW-0489">Methyltransferase</keyword>
<accession>A0A3B6V9P7</accession>
<dbReference type="InterPro" id="IPR017985">
    <property type="entry name" value="MeTrfase_CN4_CS"/>
</dbReference>
<evidence type="ECO:0000256" key="5">
    <source>
        <dbReference type="ARBA" id="ARBA00022691"/>
    </source>
</evidence>
<evidence type="ECO:0000256" key="4">
    <source>
        <dbReference type="ARBA" id="ARBA00022679"/>
    </source>
</evidence>
<comment type="catalytic activity">
    <reaction evidence="7">
        <text>a 2'-deoxycytidine in DNA + S-adenosyl-L-methionine = an N(4)-methyl-2'-deoxycytidine in DNA + S-adenosyl-L-homocysteine + H(+)</text>
        <dbReference type="Rhea" id="RHEA:16857"/>
        <dbReference type="Rhea" id="RHEA-COMP:11369"/>
        <dbReference type="Rhea" id="RHEA-COMP:13674"/>
        <dbReference type="ChEBI" id="CHEBI:15378"/>
        <dbReference type="ChEBI" id="CHEBI:57856"/>
        <dbReference type="ChEBI" id="CHEBI:59789"/>
        <dbReference type="ChEBI" id="CHEBI:85452"/>
        <dbReference type="ChEBI" id="CHEBI:137933"/>
        <dbReference type="EC" id="2.1.1.113"/>
    </reaction>
</comment>
<keyword evidence="4" id="KW-0808">Transferase</keyword>
<dbReference type="InterPro" id="IPR029063">
    <property type="entry name" value="SAM-dependent_MTases_sf"/>
</dbReference>
<gene>
    <name evidence="8" type="ordered locus">BHWA1_01720</name>
</gene>
<dbReference type="KEGG" id="bhy:BHWA1_01720"/>
<reference evidence="8 9" key="1">
    <citation type="journal article" date="2009" name="PLoS ONE">
        <title>Genome sequence of the pathogenic intestinal spirochete Brachyspira hyodysenteriae reveals adaptations to its lifestyle in the porcine large intestine.</title>
        <authorList>
            <person name="Bellgard M.I."/>
            <person name="Wanchanthuek P."/>
            <person name="La T."/>
            <person name="Ryan K."/>
            <person name="Moolhuijzen P."/>
            <person name="Albertyn Z."/>
            <person name="Shaban B."/>
            <person name="Motro Y."/>
            <person name="Dunn D.S."/>
            <person name="Schibeci D."/>
            <person name="Hunter A."/>
            <person name="Barrero R."/>
            <person name="Phillips N.D."/>
            <person name="Hampson D.J."/>
        </authorList>
    </citation>
    <scope>NUCLEOTIDE SEQUENCE [LARGE SCALE GENOMIC DNA]</scope>
    <source>
        <strain evidence="9">ATCC 49526 / WA1</strain>
    </source>
</reference>
<proteinExistence type="inferred from homology"/>
<name>A0A3B6V9P7_BRAHW</name>
<dbReference type="EMBL" id="CP001357">
    <property type="protein sequence ID" value="ACN84185.1"/>
    <property type="molecule type" value="Genomic_DNA"/>
</dbReference>
<sequence length="480" mass="55251">MNKKSIINHLETDKKLISILKKLPNNYWDFKYENTKEYTHSMHSYPAVMVAPISRNIINIVKQVMEVDSLLDPFSGSGTVLVEGMLANIKNVYGNDINPLAIFISKVKTNKLNINKLKKEASILLEQINDDYNENINFYELADEYFEKSIDLTSKDGWGNNAPEYLKKYIDSQKNNFEIPNFKNIGYWFKPRVILQLKMIKNHILKIEDKNIRNFLFAAFSETIRLVSNRRNGEFKMFRMKPIKVKSFRPNVLKEFTDILDKNIEKMSSFTDACNKNGITSKVKIFNNNVIDLFDIPDSSVDLVVTSPPYGDSRTTVAYGEYSRLSLQWIDLSGLSEKEIMMIDKTLMGGTKFRKGFEFSIPSKTLKKSLEAIKNNSLERAGDVYSFYLDLEKAISSISKKTKTGGYQFWVVGNRTVKGELLKTDKIIKEIASQYDLCYVYTIDRNIINKVMPSLNSPTNTVGKKSETMCNEHIVILRKK</sequence>
<dbReference type="GO" id="GO:0003677">
    <property type="term" value="F:DNA binding"/>
    <property type="evidence" value="ECO:0007669"/>
    <property type="project" value="InterPro"/>
</dbReference>
<evidence type="ECO:0000313" key="8">
    <source>
        <dbReference type="EMBL" id="ACN84185.1"/>
    </source>
</evidence>
<dbReference type="REBASE" id="20376">
    <property type="entry name" value="M.BhyWAORF1720P"/>
</dbReference>
<evidence type="ECO:0000313" key="9">
    <source>
        <dbReference type="Proteomes" id="UP000001803"/>
    </source>
</evidence>
<evidence type="ECO:0000256" key="6">
    <source>
        <dbReference type="ARBA" id="ARBA00022747"/>
    </source>
</evidence>
<keyword evidence="6" id="KW-0680">Restriction system</keyword>
<dbReference type="SUPFAM" id="SSF53335">
    <property type="entry name" value="S-adenosyl-L-methionine-dependent methyltransferases"/>
    <property type="match status" value="2"/>
</dbReference>
<dbReference type="GO" id="GO:0032259">
    <property type="term" value="P:methylation"/>
    <property type="evidence" value="ECO:0007669"/>
    <property type="project" value="UniProtKB-KW"/>
</dbReference>
<dbReference type="PROSITE" id="PS00093">
    <property type="entry name" value="N4_MTASE"/>
    <property type="match status" value="1"/>
</dbReference>
<organism evidence="8 9">
    <name type="scientific">Brachyspira hyodysenteriae (strain ATCC 49526 / WA1)</name>
    <dbReference type="NCBI Taxonomy" id="565034"/>
    <lineage>
        <taxon>Bacteria</taxon>
        <taxon>Pseudomonadati</taxon>
        <taxon>Spirochaetota</taxon>
        <taxon>Spirochaetia</taxon>
        <taxon>Brachyspirales</taxon>
        <taxon>Brachyspiraceae</taxon>
        <taxon>Brachyspira</taxon>
    </lineage>
</organism>
<evidence type="ECO:0000256" key="1">
    <source>
        <dbReference type="ARBA" id="ARBA00010203"/>
    </source>
</evidence>
<dbReference type="RefSeq" id="WP_012671225.1">
    <property type="nucleotide sequence ID" value="NC_012225.1"/>
</dbReference>
<evidence type="ECO:0000256" key="3">
    <source>
        <dbReference type="ARBA" id="ARBA00022603"/>
    </source>
</evidence>
<dbReference type="EC" id="2.1.1.113" evidence="2"/>
<dbReference type="Gene3D" id="3.40.50.150">
    <property type="entry name" value="Vaccinia Virus protein VP39"/>
    <property type="match status" value="2"/>
</dbReference>